<gene>
    <name evidence="1" type="ORF">PACLA_8A019089</name>
</gene>
<dbReference type="GO" id="GO:0015074">
    <property type="term" value="P:DNA integration"/>
    <property type="evidence" value="ECO:0007669"/>
    <property type="project" value="InterPro"/>
</dbReference>
<dbReference type="AlphaFoldDB" id="A0A6S7HEL3"/>
<dbReference type="SUPFAM" id="SSF56349">
    <property type="entry name" value="DNA breaking-rejoining enzymes"/>
    <property type="match status" value="1"/>
</dbReference>
<protein>
    <submittedName>
        <fullName evidence="1">Retrovirus-related Pol poly from transposon 412</fullName>
    </submittedName>
</protein>
<dbReference type="PANTHER" id="PTHR34605:SF3">
    <property type="entry name" value="P CELL-TYPE AGGLUTINATION PROTEIN MAP4-LIKE-RELATED"/>
    <property type="match status" value="1"/>
</dbReference>
<dbReference type="Proteomes" id="UP001152795">
    <property type="component" value="Unassembled WGS sequence"/>
</dbReference>
<dbReference type="GO" id="GO:0003677">
    <property type="term" value="F:DNA binding"/>
    <property type="evidence" value="ECO:0007669"/>
    <property type="project" value="InterPro"/>
</dbReference>
<accession>A0A6S7HEL3</accession>
<dbReference type="InterPro" id="IPR013762">
    <property type="entry name" value="Integrase-like_cat_sf"/>
</dbReference>
<name>A0A6S7HEL3_PARCT</name>
<dbReference type="OrthoDB" id="9907517at2759"/>
<keyword evidence="2" id="KW-1185">Reference proteome</keyword>
<sequence length="152" mass="16536">MFWAPCSFAFFGFRRVCEFTCSPLHQDVKTDQFRRGVSLSIGASGIRICAVSAVRRYLQVRGDAPGPLFVLSDGSPLTPVVVNCWLSAMLSNLGIRGTYSSHSFRIGAATKAASAGIPYHLIKTFGRWSSNAYLRYIRTPSPVLTSIAAVLA</sequence>
<evidence type="ECO:0000313" key="2">
    <source>
        <dbReference type="Proteomes" id="UP001152795"/>
    </source>
</evidence>
<dbReference type="InterPro" id="IPR052925">
    <property type="entry name" value="Phage_Integrase-like_Recomb"/>
</dbReference>
<dbReference type="GO" id="GO:0006310">
    <property type="term" value="P:DNA recombination"/>
    <property type="evidence" value="ECO:0007669"/>
    <property type="project" value="InterPro"/>
</dbReference>
<dbReference type="EMBL" id="CACRXK020004168">
    <property type="protein sequence ID" value="CAB4001747.1"/>
    <property type="molecule type" value="Genomic_DNA"/>
</dbReference>
<dbReference type="Gene3D" id="1.10.443.10">
    <property type="entry name" value="Intergrase catalytic core"/>
    <property type="match status" value="1"/>
</dbReference>
<evidence type="ECO:0000313" key="1">
    <source>
        <dbReference type="EMBL" id="CAB4001747.1"/>
    </source>
</evidence>
<dbReference type="InterPro" id="IPR011010">
    <property type="entry name" value="DNA_brk_join_enz"/>
</dbReference>
<proteinExistence type="predicted"/>
<organism evidence="1 2">
    <name type="scientific">Paramuricea clavata</name>
    <name type="common">Red gorgonian</name>
    <name type="synonym">Violescent sea-whip</name>
    <dbReference type="NCBI Taxonomy" id="317549"/>
    <lineage>
        <taxon>Eukaryota</taxon>
        <taxon>Metazoa</taxon>
        <taxon>Cnidaria</taxon>
        <taxon>Anthozoa</taxon>
        <taxon>Octocorallia</taxon>
        <taxon>Malacalcyonacea</taxon>
        <taxon>Plexauridae</taxon>
        <taxon>Paramuricea</taxon>
    </lineage>
</organism>
<comment type="caution">
    <text evidence="1">The sequence shown here is derived from an EMBL/GenBank/DDBJ whole genome shotgun (WGS) entry which is preliminary data.</text>
</comment>
<reference evidence="1" key="1">
    <citation type="submission" date="2020-04" db="EMBL/GenBank/DDBJ databases">
        <authorList>
            <person name="Alioto T."/>
            <person name="Alioto T."/>
            <person name="Gomez Garrido J."/>
        </authorList>
    </citation>
    <scope>NUCLEOTIDE SEQUENCE</scope>
    <source>
        <strain evidence="1">A484AB</strain>
    </source>
</reference>
<dbReference type="PANTHER" id="PTHR34605">
    <property type="entry name" value="PHAGE_INTEGRASE DOMAIN-CONTAINING PROTEIN"/>
    <property type="match status" value="1"/>
</dbReference>